<feature type="domain" description="AB hydrolase-1" evidence="2">
    <location>
        <begin position="15"/>
        <end position="121"/>
    </location>
</feature>
<reference evidence="3 4" key="1">
    <citation type="submission" date="2020-08" db="EMBL/GenBank/DDBJ databases">
        <title>Croceimicrobium hydrocarbonivorans gen. nov., sp. nov., a novel marine bacterium isolated from a bacterial consortium that degrades polyethylene terephthalate.</title>
        <authorList>
            <person name="Liu R."/>
        </authorList>
    </citation>
    <scope>NUCLEOTIDE SEQUENCE [LARGE SCALE GENOMIC DNA]</scope>
    <source>
        <strain evidence="3 4">A20-9</strain>
    </source>
</reference>
<protein>
    <submittedName>
        <fullName evidence="3">Alpha/beta fold hydrolase</fullName>
    </submittedName>
</protein>
<dbReference type="PANTHER" id="PTHR46118:SF4">
    <property type="entry name" value="PROTEIN ABHD11"/>
    <property type="match status" value="1"/>
</dbReference>
<dbReference type="PANTHER" id="PTHR46118">
    <property type="entry name" value="PROTEIN ABHD11"/>
    <property type="match status" value="1"/>
</dbReference>
<evidence type="ECO:0000259" key="2">
    <source>
        <dbReference type="Pfam" id="PF00561"/>
    </source>
</evidence>
<dbReference type="InterPro" id="IPR000639">
    <property type="entry name" value="Epox_hydrolase-like"/>
</dbReference>
<dbReference type="PRINTS" id="PR00111">
    <property type="entry name" value="ABHYDROLASE"/>
</dbReference>
<dbReference type="Proteomes" id="UP000516305">
    <property type="component" value="Chromosome"/>
</dbReference>
<dbReference type="SUPFAM" id="SSF53474">
    <property type="entry name" value="alpha/beta-Hydrolases"/>
    <property type="match status" value="1"/>
</dbReference>
<dbReference type="RefSeq" id="WP_210759939.1">
    <property type="nucleotide sequence ID" value="NZ_CP060139.1"/>
</dbReference>
<sequence length="255" mass="29526">MQLFSNILGEGPEDLIIMHGLFGMSDNWQSLGRKWSEHFRVHLLDLRNHGRSPHSEEFSYDLMVDDLLEYLDQHQIDEAHIIGHSMGGKVAMLFAVLHPERCRSMIIADIAPKAYPPHHMDVIEALEALDLSKISRRSEANDQFGPELEPGVRQFLLKNLYWEERDRLNWRFNLKVLSREIQKVGESLPPNAYYDRPALFLRGGDSWYIKDEDIDEIQSHYPQAELVTIPNAGHWLHAQQPELFFEAVSDFLGGQ</sequence>
<name>A0A7H0VI63_9FLAO</name>
<dbReference type="InterPro" id="IPR000073">
    <property type="entry name" value="AB_hydrolase_1"/>
</dbReference>
<gene>
    <name evidence="3" type="ORF">H4K34_06115</name>
</gene>
<dbReference type="AlphaFoldDB" id="A0A7H0VI63"/>
<dbReference type="GO" id="GO:0016787">
    <property type="term" value="F:hydrolase activity"/>
    <property type="evidence" value="ECO:0007669"/>
    <property type="project" value="UniProtKB-KW"/>
</dbReference>
<dbReference type="EMBL" id="CP060139">
    <property type="protein sequence ID" value="QNR25411.1"/>
    <property type="molecule type" value="Genomic_DNA"/>
</dbReference>
<dbReference type="KEGG" id="chyd:H4K34_06115"/>
<organism evidence="3 4">
    <name type="scientific">Croceimicrobium hydrocarbonivorans</name>
    <dbReference type="NCBI Taxonomy" id="2761580"/>
    <lineage>
        <taxon>Bacteria</taxon>
        <taxon>Pseudomonadati</taxon>
        <taxon>Bacteroidota</taxon>
        <taxon>Flavobacteriia</taxon>
        <taxon>Flavobacteriales</taxon>
        <taxon>Owenweeksiaceae</taxon>
        <taxon>Croceimicrobium</taxon>
    </lineage>
</organism>
<evidence type="ECO:0000313" key="4">
    <source>
        <dbReference type="Proteomes" id="UP000516305"/>
    </source>
</evidence>
<keyword evidence="4" id="KW-1185">Reference proteome</keyword>
<dbReference type="Gene3D" id="3.40.50.1820">
    <property type="entry name" value="alpha/beta hydrolase"/>
    <property type="match status" value="1"/>
</dbReference>
<proteinExistence type="predicted"/>
<dbReference type="InterPro" id="IPR029058">
    <property type="entry name" value="AB_hydrolase_fold"/>
</dbReference>
<evidence type="ECO:0000256" key="1">
    <source>
        <dbReference type="ARBA" id="ARBA00022801"/>
    </source>
</evidence>
<evidence type="ECO:0000313" key="3">
    <source>
        <dbReference type="EMBL" id="QNR25411.1"/>
    </source>
</evidence>
<dbReference type="PRINTS" id="PR00412">
    <property type="entry name" value="EPOXHYDRLASE"/>
</dbReference>
<keyword evidence="1 3" id="KW-0378">Hydrolase</keyword>
<dbReference type="Pfam" id="PF00561">
    <property type="entry name" value="Abhydrolase_1"/>
    <property type="match status" value="1"/>
</dbReference>
<accession>A0A7H0VI63</accession>